<dbReference type="EMBL" id="AP019831">
    <property type="protein sequence ID" value="BBM46072.1"/>
    <property type="molecule type" value="Genomic_DNA"/>
</dbReference>
<accession>A0A510K3A7</accession>
<proteinExistence type="predicted"/>
<evidence type="ECO:0000313" key="2">
    <source>
        <dbReference type="Proteomes" id="UP000422644"/>
    </source>
</evidence>
<organism evidence="1 2">
    <name type="scientific">Leptotrichia trevisanii</name>
    <dbReference type="NCBI Taxonomy" id="109328"/>
    <lineage>
        <taxon>Bacteria</taxon>
        <taxon>Fusobacteriati</taxon>
        <taxon>Fusobacteriota</taxon>
        <taxon>Fusobacteriia</taxon>
        <taxon>Fusobacteriales</taxon>
        <taxon>Leptotrichiaceae</taxon>
        <taxon>Leptotrichia</taxon>
    </lineage>
</organism>
<gene>
    <name evidence="1" type="ORF">JMUB3870_2199</name>
</gene>
<evidence type="ECO:0000313" key="1">
    <source>
        <dbReference type="EMBL" id="BBM46072.1"/>
    </source>
</evidence>
<dbReference type="OrthoDB" id="9808343at2"/>
<dbReference type="AlphaFoldDB" id="A0A510K3A7"/>
<keyword evidence="2" id="KW-1185">Reference proteome</keyword>
<protein>
    <submittedName>
        <fullName evidence="1">Uncharacterized protein</fullName>
    </submittedName>
</protein>
<reference evidence="1 2" key="1">
    <citation type="submission" date="2019-07" db="EMBL/GenBank/DDBJ databases">
        <title>Complete Genome Sequence of Leptotrichia trevisanii Strain JMUB3870.</title>
        <authorList>
            <person name="Watanabe S."/>
            <person name="Cui L."/>
        </authorList>
    </citation>
    <scope>NUCLEOTIDE SEQUENCE [LARGE SCALE GENOMIC DNA]</scope>
    <source>
        <strain evidence="1 2">JMUB3870</strain>
    </source>
</reference>
<dbReference type="RefSeq" id="WP_155283109.1">
    <property type="nucleotide sequence ID" value="NZ_AP019831.1"/>
</dbReference>
<dbReference type="Proteomes" id="UP000422644">
    <property type="component" value="Chromosome"/>
</dbReference>
<name>A0A510K3A7_9FUSO</name>
<sequence>MKVFVNVKQIGKKKNKIDRKEYEISGEIKTVKELLTEFVTINVKKFNEGLIEEDVVPYLTDEKISDLSDAGKISFGVDYNGKKQDLEKAIENALQSYEDGIYRVFVNDEEVGEIESEIELKEKDELTFVRLTMLAGRMW</sequence>